<accession>A0A1M7QT41</accession>
<gene>
    <name evidence="2" type="ORF">SAMN05216499_14151</name>
</gene>
<organism evidence="2 3">
    <name type="scientific">Actinacidiphila paucisporea</name>
    <dbReference type="NCBI Taxonomy" id="310782"/>
    <lineage>
        <taxon>Bacteria</taxon>
        <taxon>Bacillati</taxon>
        <taxon>Actinomycetota</taxon>
        <taxon>Actinomycetes</taxon>
        <taxon>Kitasatosporales</taxon>
        <taxon>Streptomycetaceae</taxon>
        <taxon>Actinacidiphila</taxon>
    </lineage>
</organism>
<protein>
    <submittedName>
        <fullName evidence="2">Uncharacterized protein</fullName>
    </submittedName>
</protein>
<proteinExistence type="predicted"/>
<reference evidence="2 3" key="1">
    <citation type="submission" date="2016-11" db="EMBL/GenBank/DDBJ databases">
        <authorList>
            <person name="Jaros S."/>
            <person name="Januszkiewicz K."/>
            <person name="Wedrychowicz H."/>
        </authorList>
    </citation>
    <scope>NUCLEOTIDE SEQUENCE [LARGE SCALE GENOMIC DNA]</scope>
    <source>
        <strain evidence="2 3">CGMCC 4.2025</strain>
    </source>
</reference>
<sequence>MSTAAATAAVRVPSPRRPGLPVDGAVDVLPEPAVLPELFVPDASHWLSTSASRLAMDSYSWMQAVHWVAGSGLYKPRRHHESGPRSFGATTVRVAQELAKFLQCRPGIELLMARTGLCKRSVENHLRMLRETGLLVWVFQGTREKGGDRKASEFVLVVPPEFDAALGIRTVQRHEAAPDYTRAVAGIGEAGRETMAKLAKKAARKVRKPKKKPSSRRSAKASPAAAAAAAA</sequence>
<keyword evidence="3" id="KW-1185">Reference proteome</keyword>
<dbReference type="EMBL" id="FRBI01000041">
    <property type="protein sequence ID" value="SHN34724.1"/>
    <property type="molecule type" value="Genomic_DNA"/>
</dbReference>
<feature type="compositionally biased region" description="Basic residues" evidence="1">
    <location>
        <begin position="200"/>
        <end position="219"/>
    </location>
</feature>
<dbReference type="Proteomes" id="UP000184111">
    <property type="component" value="Unassembled WGS sequence"/>
</dbReference>
<evidence type="ECO:0000313" key="2">
    <source>
        <dbReference type="EMBL" id="SHN34724.1"/>
    </source>
</evidence>
<name>A0A1M7QT41_9ACTN</name>
<evidence type="ECO:0000256" key="1">
    <source>
        <dbReference type="SAM" id="MobiDB-lite"/>
    </source>
</evidence>
<evidence type="ECO:0000313" key="3">
    <source>
        <dbReference type="Proteomes" id="UP000184111"/>
    </source>
</evidence>
<feature type="region of interest" description="Disordered" evidence="1">
    <location>
        <begin position="200"/>
        <end position="231"/>
    </location>
</feature>
<feature type="non-terminal residue" evidence="2">
    <location>
        <position position="231"/>
    </location>
</feature>
<dbReference type="AlphaFoldDB" id="A0A1M7QT41"/>
<feature type="compositionally biased region" description="Low complexity" evidence="1">
    <location>
        <begin position="220"/>
        <end position="231"/>
    </location>
</feature>